<protein>
    <submittedName>
        <fullName evidence="12">D-alanyl-D-alanine carboxypeptidase</fullName>
    </submittedName>
</protein>
<dbReference type="InterPro" id="IPR018044">
    <property type="entry name" value="Peptidase_S11"/>
</dbReference>
<proteinExistence type="inferred from homology"/>
<dbReference type="Pfam" id="PF00768">
    <property type="entry name" value="Peptidase_S11"/>
    <property type="match status" value="1"/>
</dbReference>
<dbReference type="Pfam" id="PF05036">
    <property type="entry name" value="SPOR"/>
    <property type="match status" value="1"/>
</dbReference>
<evidence type="ECO:0000256" key="4">
    <source>
        <dbReference type="ARBA" id="ARBA00022960"/>
    </source>
</evidence>
<dbReference type="PANTHER" id="PTHR21581">
    <property type="entry name" value="D-ALANYL-D-ALANINE CARBOXYPEPTIDASE"/>
    <property type="match status" value="1"/>
</dbReference>
<dbReference type="Gene3D" id="3.30.70.1070">
    <property type="entry name" value="Sporulation related repeat"/>
    <property type="match status" value="1"/>
</dbReference>
<dbReference type="PROSITE" id="PS51724">
    <property type="entry name" value="SPOR"/>
    <property type="match status" value="1"/>
</dbReference>
<evidence type="ECO:0000256" key="10">
    <source>
        <dbReference type="SAM" id="SignalP"/>
    </source>
</evidence>
<evidence type="ECO:0000313" key="13">
    <source>
        <dbReference type="Proteomes" id="UP001208771"/>
    </source>
</evidence>
<feature type="active site" description="Proton acceptor" evidence="7">
    <location>
        <position position="61"/>
    </location>
</feature>
<feature type="binding site" evidence="8">
    <location>
        <position position="221"/>
    </location>
    <ligand>
        <name>substrate</name>
    </ligand>
</feature>
<dbReference type="InterPro" id="IPR001967">
    <property type="entry name" value="Peptidase_S11_N"/>
</dbReference>
<evidence type="ECO:0000259" key="11">
    <source>
        <dbReference type="PROSITE" id="PS51724"/>
    </source>
</evidence>
<comment type="caution">
    <text evidence="12">The sequence shown here is derived from an EMBL/GenBank/DDBJ whole genome shotgun (WGS) entry which is preliminary data.</text>
</comment>
<evidence type="ECO:0000256" key="7">
    <source>
        <dbReference type="PIRSR" id="PIRSR618044-1"/>
    </source>
</evidence>
<organism evidence="12 13">
    <name type="scientific">Ectorhizobium quercum</name>
    <dbReference type="NCBI Taxonomy" id="2965071"/>
    <lineage>
        <taxon>Bacteria</taxon>
        <taxon>Pseudomonadati</taxon>
        <taxon>Pseudomonadota</taxon>
        <taxon>Alphaproteobacteria</taxon>
        <taxon>Hyphomicrobiales</taxon>
        <taxon>Rhizobiaceae</taxon>
        <taxon>Ectorhizobium</taxon>
    </lineage>
</organism>
<dbReference type="GO" id="GO:0008360">
    <property type="term" value="P:regulation of cell shape"/>
    <property type="evidence" value="ECO:0007669"/>
    <property type="project" value="UniProtKB-KW"/>
</dbReference>
<evidence type="ECO:0000256" key="1">
    <source>
        <dbReference type="ARBA" id="ARBA00007164"/>
    </source>
</evidence>
<sequence length="415" mass="43859">MNFGSGRGGRLGLVVATSLAVLAGSSAAFAATSWAMLDARTGRFVGEDGGQRLHPPASLAKMMTIYVTFEALKSGRLKWNDRIAFSANASSKIPMKLGVRPGDSITVREAVDSMVVLSANDTAAAVGEHLAGSEAAFARVMTQKARQLGMRDTVFANPSGLTDRDTQVTTARDMAILGLALQRNFPREFALFSQPSFTFRGKVKKGHNNLMYRYDGVDGIKTGYTRASGYNLVSSLNSGGQRLVGAVLGGQSARKRDDLMASLLTRFSTGGTLVAKAVPAKPQVSVSSQSRLQAAMVPVPRERPASEDAIAALIPQQEQIEQGDGGYPVASLGGEWRIQVGSLPDKASADRLQARLAPAVRASTPAAQGLIELFQGSVSSFYRVQFSGFGSGSAAESACASLKRQDVDCFVIADR</sequence>
<gene>
    <name evidence="12" type="ORF">NOF55_11500</name>
</gene>
<keyword evidence="12" id="KW-0121">Carboxypeptidase</keyword>
<dbReference type="GO" id="GO:0009252">
    <property type="term" value="P:peptidoglycan biosynthetic process"/>
    <property type="evidence" value="ECO:0007669"/>
    <property type="project" value="UniProtKB-KW"/>
</dbReference>
<feature type="domain" description="SPOR" evidence="11">
    <location>
        <begin position="330"/>
        <end position="415"/>
    </location>
</feature>
<keyword evidence="6" id="KW-0961">Cell wall biogenesis/degradation</keyword>
<comment type="similarity">
    <text evidence="1 9">Belongs to the peptidase S11 family.</text>
</comment>
<name>A0AAE3N1U3_9HYPH</name>
<dbReference type="InterPro" id="IPR007730">
    <property type="entry name" value="SPOR-like_dom"/>
</dbReference>
<evidence type="ECO:0000256" key="5">
    <source>
        <dbReference type="ARBA" id="ARBA00022984"/>
    </source>
</evidence>
<evidence type="ECO:0000256" key="6">
    <source>
        <dbReference type="ARBA" id="ARBA00023316"/>
    </source>
</evidence>
<keyword evidence="4" id="KW-0133">Cell shape</keyword>
<keyword evidence="3" id="KW-0378">Hydrolase</keyword>
<feature type="chain" id="PRO_5042235281" evidence="10">
    <location>
        <begin position="31"/>
        <end position="415"/>
    </location>
</feature>
<keyword evidence="13" id="KW-1185">Reference proteome</keyword>
<evidence type="ECO:0000313" key="12">
    <source>
        <dbReference type="EMBL" id="MCX8997725.1"/>
    </source>
</evidence>
<dbReference type="Gene3D" id="3.40.710.10">
    <property type="entry name" value="DD-peptidase/beta-lactamase superfamily"/>
    <property type="match status" value="1"/>
</dbReference>
<feature type="signal peptide" evidence="10">
    <location>
        <begin position="1"/>
        <end position="30"/>
    </location>
</feature>
<keyword evidence="2 10" id="KW-0732">Signal</keyword>
<accession>A0AAE3N1U3</accession>
<dbReference type="PANTHER" id="PTHR21581:SF6">
    <property type="entry name" value="TRAFFICKING PROTEIN PARTICLE COMPLEX SUBUNIT 12"/>
    <property type="match status" value="1"/>
</dbReference>
<dbReference type="Proteomes" id="UP001208771">
    <property type="component" value="Unassembled WGS sequence"/>
</dbReference>
<dbReference type="InterPro" id="IPR036680">
    <property type="entry name" value="SPOR-like_sf"/>
</dbReference>
<evidence type="ECO:0000256" key="8">
    <source>
        <dbReference type="PIRSR" id="PIRSR618044-2"/>
    </source>
</evidence>
<keyword evidence="5" id="KW-0573">Peptidoglycan synthesis</keyword>
<dbReference type="InterPro" id="IPR012338">
    <property type="entry name" value="Beta-lactam/transpept-like"/>
</dbReference>
<dbReference type="SUPFAM" id="SSF110997">
    <property type="entry name" value="Sporulation related repeat"/>
    <property type="match status" value="1"/>
</dbReference>
<dbReference type="RefSeq" id="WP_306411501.1">
    <property type="nucleotide sequence ID" value="NZ_JANFPI010000003.1"/>
</dbReference>
<feature type="active site" evidence="7">
    <location>
        <position position="118"/>
    </location>
</feature>
<dbReference type="EMBL" id="JANFPI010000003">
    <property type="protein sequence ID" value="MCX8997725.1"/>
    <property type="molecule type" value="Genomic_DNA"/>
</dbReference>
<dbReference type="GO" id="GO:0042834">
    <property type="term" value="F:peptidoglycan binding"/>
    <property type="evidence" value="ECO:0007669"/>
    <property type="project" value="InterPro"/>
</dbReference>
<dbReference type="GO" id="GO:0009002">
    <property type="term" value="F:serine-type D-Ala-D-Ala carboxypeptidase activity"/>
    <property type="evidence" value="ECO:0007669"/>
    <property type="project" value="InterPro"/>
</dbReference>
<evidence type="ECO:0000256" key="2">
    <source>
        <dbReference type="ARBA" id="ARBA00022729"/>
    </source>
</evidence>
<dbReference type="AlphaFoldDB" id="A0AAE3N1U3"/>
<evidence type="ECO:0000256" key="9">
    <source>
        <dbReference type="RuleBase" id="RU004016"/>
    </source>
</evidence>
<evidence type="ECO:0000256" key="3">
    <source>
        <dbReference type="ARBA" id="ARBA00022801"/>
    </source>
</evidence>
<dbReference type="GO" id="GO:0071555">
    <property type="term" value="P:cell wall organization"/>
    <property type="evidence" value="ECO:0007669"/>
    <property type="project" value="UniProtKB-KW"/>
</dbReference>
<dbReference type="GO" id="GO:0006508">
    <property type="term" value="P:proteolysis"/>
    <property type="evidence" value="ECO:0007669"/>
    <property type="project" value="InterPro"/>
</dbReference>
<dbReference type="PRINTS" id="PR00725">
    <property type="entry name" value="DADACBPTASE1"/>
</dbReference>
<dbReference type="SUPFAM" id="SSF56601">
    <property type="entry name" value="beta-lactamase/transpeptidase-like"/>
    <property type="match status" value="1"/>
</dbReference>
<feature type="active site" description="Acyl-ester intermediate" evidence="7">
    <location>
        <position position="58"/>
    </location>
</feature>
<keyword evidence="12" id="KW-0645">Protease</keyword>
<reference evidence="12" key="1">
    <citation type="submission" date="2022-07" db="EMBL/GenBank/DDBJ databases">
        <title>Ectorhizobium quercum gen.nov., sp. nov.</title>
        <authorList>
            <person name="Ma T."/>
            <person name="Li Y."/>
        </authorList>
    </citation>
    <scope>NUCLEOTIDE SEQUENCE</scope>
    <source>
        <strain evidence="12">BDR2-2</strain>
    </source>
</reference>